<accession>A0A561DRP2</accession>
<dbReference type="Proteomes" id="UP000319671">
    <property type="component" value="Unassembled WGS sequence"/>
</dbReference>
<name>A0A561DRP2_9BACI</name>
<organism evidence="1 2">
    <name type="scientific">Neobacillus bataviensis</name>
    <dbReference type="NCBI Taxonomy" id="220685"/>
    <lineage>
        <taxon>Bacteria</taxon>
        <taxon>Bacillati</taxon>
        <taxon>Bacillota</taxon>
        <taxon>Bacilli</taxon>
        <taxon>Bacillales</taxon>
        <taxon>Bacillaceae</taxon>
        <taxon>Neobacillus</taxon>
    </lineage>
</organism>
<gene>
    <name evidence="1" type="ORF">FB550_10253</name>
</gene>
<evidence type="ECO:0000313" key="2">
    <source>
        <dbReference type="Proteomes" id="UP000319671"/>
    </source>
</evidence>
<protein>
    <submittedName>
        <fullName evidence="1">Uncharacterized protein</fullName>
    </submittedName>
</protein>
<sequence>MVCTSKEKKPLFFVGLMDLTIQDFDRGKSGSWLFPDGMLRSASRKFHIL</sequence>
<dbReference type="EMBL" id="VIVN01000002">
    <property type="protein sequence ID" value="TWE06035.1"/>
    <property type="molecule type" value="Genomic_DNA"/>
</dbReference>
<reference evidence="1 2" key="1">
    <citation type="submission" date="2019-06" db="EMBL/GenBank/DDBJ databases">
        <title>Sorghum-associated microbial communities from plants grown in Nebraska, USA.</title>
        <authorList>
            <person name="Schachtman D."/>
        </authorList>
    </citation>
    <scope>NUCLEOTIDE SEQUENCE [LARGE SCALE GENOMIC DNA]</scope>
    <source>
        <strain evidence="1 2">2482</strain>
    </source>
</reference>
<keyword evidence="2" id="KW-1185">Reference proteome</keyword>
<evidence type="ECO:0000313" key="1">
    <source>
        <dbReference type="EMBL" id="TWE06035.1"/>
    </source>
</evidence>
<comment type="caution">
    <text evidence="1">The sequence shown here is derived from an EMBL/GenBank/DDBJ whole genome shotgun (WGS) entry which is preliminary data.</text>
</comment>
<dbReference type="AlphaFoldDB" id="A0A561DRP2"/>
<proteinExistence type="predicted"/>